<reference evidence="8 9" key="1">
    <citation type="submission" date="2024-04" db="EMBL/GenBank/DDBJ databases">
        <authorList>
            <consortium name="Genoscope - CEA"/>
            <person name="William W."/>
        </authorList>
    </citation>
    <scope>NUCLEOTIDE SEQUENCE [LARGE SCALE GENOMIC DNA]</scope>
</reference>
<name>A0AAV2I6A2_LYMST</name>
<evidence type="ECO:0000256" key="3">
    <source>
        <dbReference type="ARBA" id="ARBA00023125"/>
    </source>
</evidence>
<organism evidence="8 9">
    <name type="scientific">Lymnaea stagnalis</name>
    <name type="common">Great pond snail</name>
    <name type="synonym">Helix stagnalis</name>
    <dbReference type="NCBI Taxonomy" id="6523"/>
    <lineage>
        <taxon>Eukaryota</taxon>
        <taxon>Metazoa</taxon>
        <taxon>Spiralia</taxon>
        <taxon>Lophotrochozoa</taxon>
        <taxon>Mollusca</taxon>
        <taxon>Gastropoda</taxon>
        <taxon>Heterobranchia</taxon>
        <taxon>Euthyneura</taxon>
        <taxon>Panpulmonata</taxon>
        <taxon>Hygrophila</taxon>
        <taxon>Lymnaeoidea</taxon>
        <taxon>Lymnaeidae</taxon>
        <taxon>Lymnaea</taxon>
    </lineage>
</organism>
<dbReference type="PANTHER" id="PTHR13059">
    <property type="entry name" value="HMG-BOX TRANSCRIPTION FACTOR BBX"/>
    <property type="match status" value="1"/>
</dbReference>
<dbReference type="GO" id="GO:0005634">
    <property type="term" value="C:nucleus"/>
    <property type="evidence" value="ECO:0007669"/>
    <property type="project" value="TreeGrafter"/>
</dbReference>
<feature type="compositionally biased region" description="Polar residues" evidence="6">
    <location>
        <begin position="393"/>
        <end position="422"/>
    </location>
</feature>
<evidence type="ECO:0000313" key="8">
    <source>
        <dbReference type="EMBL" id="CAL1541747.1"/>
    </source>
</evidence>
<dbReference type="Proteomes" id="UP001497497">
    <property type="component" value="Unassembled WGS sequence"/>
</dbReference>
<evidence type="ECO:0000256" key="4">
    <source>
        <dbReference type="ARBA" id="ARBA00023163"/>
    </source>
</evidence>
<keyword evidence="2" id="KW-0805">Transcription regulation</keyword>
<feature type="region of interest" description="Disordered" evidence="6">
    <location>
        <begin position="506"/>
        <end position="534"/>
    </location>
</feature>
<keyword evidence="5" id="KW-0539">Nucleus</keyword>
<dbReference type="InterPro" id="IPR032147">
    <property type="entry name" value="Cic_dom"/>
</dbReference>
<dbReference type="AlphaFoldDB" id="A0AAV2I6A2"/>
<dbReference type="PANTHER" id="PTHR13059:SF13">
    <property type="entry name" value="PROTEIN CAPICUA HOMOLOG"/>
    <property type="match status" value="1"/>
</dbReference>
<dbReference type="EMBL" id="CAXITT010000450">
    <property type="protein sequence ID" value="CAL1541747.1"/>
    <property type="molecule type" value="Genomic_DNA"/>
</dbReference>
<protein>
    <recommendedName>
        <fullName evidence="7">Protein capicua homolog-like domain-containing protein</fullName>
    </recommendedName>
</protein>
<sequence length="683" mass="74473">MTDYAPKVVSGHTSYQPMVKLDGYQFGMTSNSPYSLSVQNRFGQTAESVVTPSSQPTSTSVLQGGLPTVSILSQQLSGGVKPKPIISNAPTILTTANFSLSHTLNNSFSSPSNILSFSSISHENQVRISHGDTIQHHQEPPGHQNQPQDFEKKNIAIPPKKRKAAEMESEFPQSPAVSSVPPVSLQAGPAPKRPMLDLREWKNQRVLAKRNGIFEVAIIKWIHQNNQDIDVEFESDHCQMTFSNVFDPKNCLLVGDNHPQPSALTNGRVVCVRVNQETNVFHEGVIIERRANPPSFLVKLNRNDQYQDVPADVTTSRVNIRLLQPPWFDDMEDISAGSSSTGENSEQCFSPVNQMPSSSNQGGVLYRIERPVSSSAGSLEHVDDMSDDEMLNDSISFDSSGMSTPRSGSATPGSGSRSQNGRKNPPKKRDPDRSRSAQSTESSRSSTPRSPLNGKYKKGDVVSAANGVRKKFNGKQWRRLCSREGCTKESQRRGFCSRHLSLKGKSLRQAPPFPGCRQGNLKEGPMDWPGEGHQEYDRDRMMANRFDMDETEAANMLVSLGNSRSTSPSFPPSPAQSGLSSMQSPTGPYRSSTSFTPISPHTNPQGPPGFVSSPAKSWSSKSGSSSSDHVSPITPRFPAAAVFQPQVLDPRMSAKSRSSSLALVKQDSGHSEDSGVDVHTPKS</sequence>
<keyword evidence="9" id="KW-1185">Reference proteome</keyword>
<feature type="domain" description="Protein capicua homolog-like" evidence="7">
    <location>
        <begin position="253"/>
        <end position="333"/>
    </location>
</feature>
<feature type="region of interest" description="Disordered" evidence="6">
    <location>
        <begin position="160"/>
        <end position="193"/>
    </location>
</feature>
<evidence type="ECO:0000256" key="2">
    <source>
        <dbReference type="ARBA" id="ARBA00023015"/>
    </source>
</evidence>
<keyword evidence="1" id="KW-0597">Phosphoprotein</keyword>
<feature type="compositionally biased region" description="Polar residues" evidence="6">
    <location>
        <begin position="578"/>
        <end position="604"/>
    </location>
</feature>
<gene>
    <name evidence="8" type="ORF">GSLYS_00015353001</name>
</gene>
<feature type="region of interest" description="Disordered" evidence="6">
    <location>
        <begin position="389"/>
        <end position="460"/>
    </location>
</feature>
<feature type="compositionally biased region" description="Low complexity" evidence="6">
    <location>
        <begin position="436"/>
        <end position="451"/>
    </location>
</feature>
<evidence type="ECO:0000259" key="7">
    <source>
        <dbReference type="Pfam" id="PF16090"/>
    </source>
</evidence>
<dbReference type="GO" id="GO:0000977">
    <property type="term" value="F:RNA polymerase II transcription regulatory region sequence-specific DNA binding"/>
    <property type="evidence" value="ECO:0007669"/>
    <property type="project" value="TreeGrafter"/>
</dbReference>
<keyword evidence="4" id="KW-0804">Transcription</keyword>
<evidence type="ECO:0000256" key="1">
    <source>
        <dbReference type="ARBA" id="ARBA00022553"/>
    </source>
</evidence>
<feature type="region of interest" description="Disordered" evidence="6">
    <location>
        <begin position="561"/>
        <end position="634"/>
    </location>
</feature>
<accession>A0AAV2I6A2</accession>
<feature type="compositionally biased region" description="Low complexity" evidence="6">
    <location>
        <begin position="612"/>
        <end position="631"/>
    </location>
</feature>
<evidence type="ECO:0000313" key="9">
    <source>
        <dbReference type="Proteomes" id="UP001497497"/>
    </source>
</evidence>
<feature type="region of interest" description="Disordered" evidence="6">
    <location>
        <begin position="330"/>
        <end position="362"/>
    </location>
</feature>
<evidence type="ECO:0000256" key="5">
    <source>
        <dbReference type="ARBA" id="ARBA00023242"/>
    </source>
</evidence>
<evidence type="ECO:0000256" key="6">
    <source>
        <dbReference type="SAM" id="MobiDB-lite"/>
    </source>
</evidence>
<keyword evidence="3" id="KW-0238">DNA-binding</keyword>
<feature type="compositionally biased region" description="Polar residues" evidence="6">
    <location>
        <begin position="336"/>
        <end position="362"/>
    </location>
</feature>
<feature type="region of interest" description="Disordered" evidence="6">
    <location>
        <begin position="648"/>
        <end position="683"/>
    </location>
</feature>
<proteinExistence type="predicted"/>
<dbReference type="Pfam" id="PF16090">
    <property type="entry name" value="DUF4819"/>
    <property type="match status" value="1"/>
</dbReference>
<dbReference type="InterPro" id="IPR052412">
    <property type="entry name" value="CC-Dev_Transcription_Reg"/>
</dbReference>
<dbReference type="GO" id="GO:0000981">
    <property type="term" value="F:DNA-binding transcription factor activity, RNA polymerase II-specific"/>
    <property type="evidence" value="ECO:0007669"/>
    <property type="project" value="TreeGrafter"/>
</dbReference>
<feature type="non-terminal residue" evidence="8">
    <location>
        <position position="683"/>
    </location>
</feature>
<comment type="caution">
    <text evidence="8">The sequence shown here is derived from an EMBL/GenBank/DDBJ whole genome shotgun (WGS) entry which is preliminary data.</text>
</comment>
<feature type="compositionally biased region" description="Low complexity" evidence="6">
    <location>
        <begin position="172"/>
        <end position="184"/>
    </location>
</feature>